<organism evidence="1 2">
    <name type="scientific">Mycolicibacterium goodii</name>
    <name type="common">Mycobacterium goodii</name>
    <dbReference type="NCBI Taxonomy" id="134601"/>
    <lineage>
        <taxon>Bacteria</taxon>
        <taxon>Bacillati</taxon>
        <taxon>Actinomycetota</taxon>
        <taxon>Actinomycetes</taxon>
        <taxon>Mycobacteriales</taxon>
        <taxon>Mycobacteriaceae</taxon>
        <taxon>Mycolicibacterium</taxon>
    </lineage>
</organism>
<protein>
    <submittedName>
        <fullName evidence="1">Uncharacterized protein</fullName>
    </submittedName>
</protein>
<dbReference type="Proteomes" id="UP000696413">
    <property type="component" value="Unassembled WGS sequence"/>
</dbReference>
<evidence type="ECO:0000313" key="2">
    <source>
        <dbReference type="Proteomes" id="UP000696413"/>
    </source>
</evidence>
<reference evidence="1 2" key="1">
    <citation type="submission" date="2021-05" db="EMBL/GenBank/DDBJ databases">
        <title>Draft Genome Sequences of Clinical Respiratory Isolates of Mycobacterium goodii Recovered in Ireland.</title>
        <authorList>
            <person name="Flanagan P.R."/>
            <person name="Mok S."/>
            <person name="Roycroft E."/>
            <person name="Rogers T.R."/>
            <person name="Fitzgibbon M."/>
        </authorList>
    </citation>
    <scope>NUCLEOTIDE SEQUENCE [LARGE SCALE GENOMIC DNA]</scope>
    <source>
        <strain evidence="1 2">14IE55</strain>
    </source>
</reference>
<evidence type="ECO:0000313" key="1">
    <source>
        <dbReference type="EMBL" id="MBU8823002.1"/>
    </source>
</evidence>
<dbReference type="EMBL" id="JAHBOM010000006">
    <property type="protein sequence ID" value="MBU8823002.1"/>
    <property type="molecule type" value="Genomic_DNA"/>
</dbReference>
<sequence length="48" mass="5101">MIIDDIGPPNGKYGVAPICSVLTAHAGKVAPSTCCDVCARRNEPFKRQ</sequence>
<accession>A0ABS6HJY6</accession>
<proteinExistence type="predicted"/>
<keyword evidence="2" id="KW-1185">Reference proteome</keyword>
<name>A0ABS6HJY6_MYCGD</name>
<comment type="caution">
    <text evidence="1">The sequence shown here is derived from an EMBL/GenBank/DDBJ whole genome shotgun (WGS) entry which is preliminary data.</text>
</comment>
<dbReference type="RefSeq" id="WP_214394638.1">
    <property type="nucleotide sequence ID" value="NZ_JAHBOL010000028.1"/>
</dbReference>
<gene>
    <name evidence="1" type="ORF">KL859_08935</name>
</gene>